<evidence type="ECO:0000313" key="1">
    <source>
        <dbReference type="EMBL" id="KAK4449494.1"/>
    </source>
</evidence>
<sequence length="173" mass="18973">MQTGALAGPVLPACGFLTLTWSRSIVALVDLKRDRHHAWWVGRVGWGCEWYALCGSPFPFQRPGERRDKSSWCGFTYPPHGLPLSPPSCLPSHIGRSVDLDVRSLLLPLHRFCFFWDSTLGYLSYPFPSFSASASLPPAPAPAPTPPRETAKCLARTSSCTTQVPETTKTGLS</sequence>
<keyword evidence="2" id="KW-1185">Reference proteome</keyword>
<gene>
    <name evidence="1" type="ORF">QBC34DRAFT_91806</name>
</gene>
<protein>
    <submittedName>
        <fullName evidence="1">Uncharacterized protein</fullName>
    </submittedName>
</protein>
<dbReference type="EMBL" id="MU865937">
    <property type="protein sequence ID" value="KAK4449494.1"/>
    <property type="molecule type" value="Genomic_DNA"/>
</dbReference>
<evidence type="ECO:0000313" key="2">
    <source>
        <dbReference type="Proteomes" id="UP001321760"/>
    </source>
</evidence>
<dbReference type="AlphaFoldDB" id="A0AAV9GL06"/>
<accession>A0AAV9GL06</accession>
<dbReference type="Proteomes" id="UP001321760">
    <property type="component" value="Unassembled WGS sequence"/>
</dbReference>
<comment type="caution">
    <text evidence="1">The sequence shown here is derived from an EMBL/GenBank/DDBJ whole genome shotgun (WGS) entry which is preliminary data.</text>
</comment>
<reference evidence="1" key="1">
    <citation type="journal article" date="2023" name="Mol. Phylogenet. Evol.">
        <title>Genome-scale phylogeny and comparative genomics of the fungal order Sordariales.</title>
        <authorList>
            <person name="Hensen N."/>
            <person name="Bonometti L."/>
            <person name="Westerberg I."/>
            <person name="Brannstrom I.O."/>
            <person name="Guillou S."/>
            <person name="Cros-Aarteil S."/>
            <person name="Calhoun S."/>
            <person name="Haridas S."/>
            <person name="Kuo A."/>
            <person name="Mondo S."/>
            <person name="Pangilinan J."/>
            <person name="Riley R."/>
            <person name="LaButti K."/>
            <person name="Andreopoulos B."/>
            <person name="Lipzen A."/>
            <person name="Chen C."/>
            <person name="Yan M."/>
            <person name="Daum C."/>
            <person name="Ng V."/>
            <person name="Clum A."/>
            <person name="Steindorff A."/>
            <person name="Ohm R.A."/>
            <person name="Martin F."/>
            <person name="Silar P."/>
            <person name="Natvig D.O."/>
            <person name="Lalanne C."/>
            <person name="Gautier V."/>
            <person name="Ament-Velasquez S.L."/>
            <person name="Kruys A."/>
            <person name="Hutchinson M.I."/>
            <person name="Powell A.J."/>
            <person name="Barry K."/>
            <person name="Miller A.N."/>
            <person name="Grigoriev I.V."/>
            <person name="Debuchy R."/>
            <person name="Gladieux P."/>
            <person name="Hiltunen Thoren M."/>
            <person name="Johannesson H."/>
        </authorList>
    </citation>
    <scope>NUCLEOTIDE SEQUENCE</scope>
    <source>
        <strain evidence="1">PSN243</strain>
    </source>
</reference>
<organism evidence="1 2">
    <name type="scientific">Podospora aff. communis PSN243</name>
    <dbReference type="NCBI Taxonomy" id="3040156"/>
    <lineage>
        <taxon>Eukaryota</taxon>
        <taxon>Fungi</taxon>
        <taxon>Dikarya</taxon>
        <taxon>Ascomycota</taxon>
        <taxon>Pezizomycotina</taxon>
        <taxon>Sordariomycetes</taxon>
        <taxon>Sordariomycetidae</taxon>
        <taxon>Sordariales</taxon>
        <taxon>Podosporaceae</taxon>
        <taxon>Podospora</taxon>
    </lineage>
</organism>
<reference evidence="1" key="2">
    <citation type="submission" date="2023-05" db="EMBL/GenBank/DDBJ databases">
        <authorList>
            <consortium name="Lawrence Berkeley National Laboratory"/>
            <person name="Steindorff A."/>
            <person name="Hensen N."/>
            <person name="Bonometti L."/>
            <person name="Westerberg I."/>
            <person name="Brannstrom I.O."/>
            <person name="Guillou S."/>
            <person name="Cros-Aarteil S."/>
            <person name="Calhoun S."/>
            <person name="Haridas S."/>
            <person name="Kuo A."/>
            <person name="Mondo S."/>
            <person name="Pangilinan J."/>
            <person name="Riley R."/>
            <person name="Labutti K."/>
            <person name="Andreopoulos B."/>
            <person name="Lipzen A."/>
            <person name="Chen C."/>
            <person name="Yanf M."/>
            <person name="Daum C."/>
            <person name="Ng V."/>
            <person name="Clum A."/>
            <person name="Ohm R."/>
            <person name="Martin F."/>
            <person name="Silar P."/>
            <person name="Natvig D."/>
            <person name="Lalanne C."/>
            <person name="Gautier V."/>
            <person name="Ament-Velasquez S.L."/>
            <person name="Kruys A."/>
            <person name="Hutchinson M.I."/>
            <person name="Powell A.J."/>
            <person name="Barry K."/>
            <person name="Miller A.N."/>
            <person name="Grigoriev I.V."/>
            <person name="Debuchy R."/>
            <person name="Gladieux P."/>
            <person name="Thoren M.H."/>
            <person name="Johannesson H."/>
        </authorList>
    </citation>
    <scope>NUCLEOTIDE SEQUENCE</scope>
    <source>
        <strain evidence="1">PSN243</strain>
    </source>
</reference>
<proteinExistence type="predicted"/>
<name>A0AAV9GL06_9PEZI</name>